<keyword evidence="1" id="KW-0418">Kinase</keyword>
<accession>A0A6G3R1Y8</accession>
<dbReference type="InterPro" id="IPR036890">
    <property type="entry name" value="HATPase_C_sf"/>
</dbReference>
<gene>
    <name evidence="3" type="ORF">G3I53_27655</name>
</gene>
<dbReference type="InterPro" id="IPR050267">
    <property type="entry name" value="Anti-sigma-factor_SerPK"/>
</dbReference>
<keyword evidence="3" id="KW-0067">ATP-binding</keyword>
<evidence type="ECO:0000256" key="1">
    <source>
        <dbReference type="ARBA" id="ARBA00022527"/>
    </source>
</evidence>
<dbReference type="AlphaFoldDB" id="A0A6G3R1Y8"/>
<name>A0A6G3R1Y8_9ACTN</name>
<dbReference type="GO" id="GO:0004674">
    <property type="term" value="F:protein serine/threonine kinase activity"/>
    <property type="evidence" value="ECO:0007669"/>
    <property type="project" value="UniProtKB-KW"/>
</dbReference>
<protein>
    <submittedName>
        <fullName evidence="3">ATP-binding protein</fullName>
    </submittedName>
</protein>
<dbReference type="PANTHER" id="PTHR35526">
    <property type="entry name" value="ANTI-SIGMA-F FACTOR RSBW-RELATED"/>
    <property type="match status" value="1"/>
</dbReference>
<keyword evidence="3" id="KW-0547">Nucleotide-binding</keyword>
<proteinExistence type="predicted"/>
<dbReference type="GO" id="GO:0005524">
    <property type="term" value="F:ATP binding"/>
    <property type="evidence" value="ECO:0007669"/>
    <property type="project" value="UniProtKB-KW"/>
</dbReference>
<organism evidence="3">
    <name type="scientific">Streptomyces sp. SID14436</name>
    <dbReference type="NCBI Taxonomy" id="2706070"/>
    <lineage>
        <taxon>Bacteria</taxon>
        <taxon>Bacillati</taxon>
        <taxon>Actinomycetota</taxon>
        <taxon>Actinomycetes</taxon>
        <taxon>Kitasatosporales</taxon>
        <taxon>Streptomycetaceae</taxon>
        <taxon>Streptomyces</taxon>
    </lineage>
</organism>
<evidence type="ECO:0000313" key="3">
    <source>
        <dbReference type="EMBL" id="NEA89716.1"/>
    </source>
</evidence>
<sequence>MEPVPVDEGDAGVTGASATYALEGDGAWIARARGLAAAFLARAAEAADGLAVSARAVEVTQLVVSELVTNARKYAPGPVRLDLSISGNALEVGVRDGNPVLPVARGADPGRVGQHGLEIVMALAEALEVRQEAAGKRVTARISLVDAPGDR</sequence>
<feature type="domain" description="Histidine kinase/HSP90-like ATPase" evidence="2">
    <location>
        <begin position="37"/>
        <end position="141"/>
    </location>
</feature>
<dbReference type="InterPro" id="IPR003594">
    <property type="entry name" value="HATPase_dom"/>
</dbReference>
<reference evidence="3" key="1">
    <citation type="submission" date="2020-01" db="EMBL/GenBank/DDBJ databases">
        <title>Insect and environment-associated Actinomycetes.</title>
        <authorList>
            <person name="Currrie C."/>
            <person name="Chevrette M."/>
            <person name="Carlson C."/>
            <person name="Stubbendieck R."/>
            <person name="Wendt-Pienkowski E."/>
        </authorList>
    </citation>
    <scope>NUCLEOTIDE SEQUENCE</scope>
    <source>
        <strain evidence="3">SID14436</strain>
    </source>
</reference>
<dbReference type="SUPFAM" id="SSF55874">
    <property type="entry name" value="ATPase domain of HSP90 chaperone/DNA topoisomerase II/histidine kinase"/>
    <property type="match status" value="1"/>
</dbReference>
<keyword evidence="1" id="KW-0723">Serine/threonine-protein kinase</keyword>
<dbReference type="Gene3D" id="3.30.565.10">
    <property type="entry name" value="Histidine kinase-like ATPase, C-terminal domain"/>
    <property type="match status" value="1"/>
</dbReference>
<keyword evidence="1" id="KW-0808">Transferase</keyword>
<dbReference type="RefSeq" id="WP_164335894.1">
    <property type="nucleotide sequence ID" value="NZ_JAAGMD010000761.1"/>
</dbReference>
<dbReference type="CDD" id="cd16936">
    <property type="entry name" value="HATPase_RsbW-like"/>
    <property type="match status" value="1"/>
</dbReference>
<dbReference type="EMBL" id="JAAGMD010000761">
    <property type="protein sequence ID" value="NEA89716.1"/>
    <property type="molecule type" value="Genomic_DNA"/>
</dbReference>
<evidence type="ECO:0000259" key="2">
    <source>
        <dbReference type="Pfam" id="PF13581"/>
    </source>
</evidence>
<comment type="caution">
    <text evidence="3">The sequence shown here is derived from an EMBL/GenBank/DDBJ whole genome shotgun (WGS) entry which is preliminary data.</text>
</comment>
<dbReference type="Pfam" id="PF13581">
    <property type="entry name" value="HATPase_c_2"/>
    <property type="match status" value="1"/>
</dbReference>
<dbReference type="PANTHER" id="PTHR35526:SF3">
    <property type="entry name" value="ANTI-SIGMA-F FACTOR RSBW"/>
    <property type="match status" value="1"/>
</dbReference>